<name>A0AAV5WQN1_9BILA</name>
<evidence type="ECO:0000256" key="1">
    <source>
        <dbReference type="SAM" id="Coils"/>
    </source>
</evidence>
<feature type="compositionally biased region" description="Polar residues" evidence="2">
    <location>
        <begin position="128"/>
        <end position="138"/>
    </location>
</feature>
<dbReference type="InterPro" id="IPR030030">
    <property type="entry name" value="Sav"/>
</dbReference>
<evidence type="ECO:0000313" key="4">
    <source>
        <dbReference type="EMBL" id="GMT32905.1"/>
    </source>
</evidence>
<feature type="region of interest" description="Disordered" evidence="2">
    <location>
        <begin position="54"/>
        <end position="73"/>
    </location>
</feature>
<dbReference type="PANTHER" id="PTHR47522">
    <property type="entry name" value="SALVADOR FAMILY WW DOMAIN-CONTAINING PROTEIN 1"/>
    <property type="match status" value="1"/>
</dbReference>
<dbReference type="CDD" id="cd00201">
    <property type="entry name" value="WW"/>
    <property type="match status" value="1"/>
</dbReference>
<feature type="non-terminal residue" evidence="4">
    <location>
        <position position="1"/>
    </location>
</feature>
<feature type="domain" description="WW" evidence="3">
    <location>
        <begin position="237"/>
        <end position="279"/>
    </location>
</feature>
<feature type="domain" description="WW" evidence="3">
    <location>
        <begin position="281"/>
        <end position="314"/>
    </location>
</feature>
<dbReference type="Proteomes" id="UP001432322">
    <property type="component" value="Unassembled WGS sequence"/>
</dbReference>
<dbReference type="GO" id="GO:0008285">
    <property type="term" value="P:negative regulation of cell population proliferation"/>
    <property type="evidence" value="ECO:0007669"/>
    <property type="project" value="TreeGrafter"/>
</dbReference>
<dbReference type="GO" id="GO:0060090">
    <property type="term" value="F:molecular adaptor activity"/>
    <property type="evidence" value="ECO:0007669"/>
    <property type="project" value="InterPro"/>
</dbReference>
<dbReference type="Gene3D" id="2.20.70.10">
    <property type="match status" value="1"/>
</dbReference>
<keyword evidence="1" id="KW-0175">Coiled coil</keyword>
<dbReference type="SMART" id="SM00456">
    <property type="entry name" value="WW"/>
    <property type="match status" value="2"/>
</dbReference>
<organism evidence="4 5">
    <name type="scientific">Pristionchus fissidentatus</name>
    <dbReference type="NCBI Taxonomy" id="1538716"/>
    <lineage>
        <taxon>Eukaryota</taxon>
        <taxon>Metazoa</taxon>
        <taxon>Ecdysozoa</taxon>
        <taxon>Nematoda</taxon>
        <taxon>Chromadorea</taxon>
        <taxon>Rhabditida</taxon>
        <taxon>Rhabditina</taxon>
        <taxon>Diplogasteromorpha</taxon>
        <taxon>Diplogasteroidea</taxon>
        <taxon>Neodiplogasteridae</taxon>
        <taxon>Pristionchus</taxon>
    </lineage>
</organism>
<sequence length="452" mass="50636">VTMSFKDDKAIGMLTRRKKQNAHTFLEGTSGSYVPRSAPPPIPICVSSIATLQNEKYSPSPSPTSSLPKKASIQSINSVTGSIHDSSSQKKASTISLAPSVSSLVENGGYHLNGRSDQRPLPHRRVPSGQQPLSSHSFNYDRPRKVLAPSLSFSMLGSHEGQFERNEIKTPPSPLDLRGIPATESVGHSMETPLPQHRFVSTSLQHLPARSTMGSTSIIEMTGNDDAVAGNIPEEELELPENWTVESYATRKQGTNEAITLRYYVDHNTKRTHWLHPLVKEKLPAGWRKDYTPELGVVYHNDHLGRSQYDHPGLAKTAGPSPMSASVGHNIGLLHTSSQSALQPSRPVQQPVVQPRIDSAAQQMQAHFNQVRDEDVPEWLRLYCRAPQSTDHLLDWNLFSLPNLEHYWALMYRLFRQDIIDAVRKKERHMLELQLEIARREQELSQSQSNQR</sequence>
<gene>
    <name evidence="4" type="ORF">PFISCL1PPCAC_24202</name>
</gene>
<evidence type="ECO:0000259" key="3">
    <source>
        <dbReference type="PROSITE" id="PS50020"/>
    </source>
</evidence>
<dbReference type="GO" id="GO:0006915">
    <property type="term" value="P:apoptotic process"/>
    <property type="evidence" value="ECO:0007669"/>
    <property type="project" value="InterPro"/>
</dbReference>
<dbReference type="PROSITE" id="PS01159">
    <property type="entry name" value="WW_DOMAIN_1"/>
    <property type="match status" value="1"/>
</dbReference>
<dbReference type="GO" id="GO:0005829">
    <property type="term" value="C:cytosol"/>
    <property type="evidence" value="ECO:0007669"/>
    <property type="project" value="TreeGrafter"/>
</dbReference>
<dbReference type="EMBL" id="BTSY01000006">
    <property type="protein sequence ID" value="GMT32905.1"/>
    <property type="molecule type" value="Genomic_DNA"/>
</dbReference>
<dbReference type="GO" id="GO:0035329">
    <property type="term" value="P:hippo signaling"/>
    <property type="evidence" value="ECO:0007669"/>
    <property type="project" value="InterPro"/>
</dbReference>
<dbReference type="PANTHER" id="PTHR47522:SF2">
    <property type="entry name" value="PROTEIN SALVADOR HOMOLOG 1"/>
    <property type="match status" value="1"/>
</dbReference>
<dbReference type="InterPro" id="IPR036020">
    <property type="entry name" value="WW_dom_sf"/>
</dbReference>
<protein>
    <recommendedName>
        <fullName evidence="3">WW domain-containing protein</fullName>
    </recommendedName>
</protein>
<dbReference type="AlphaFoldDB" id="A0AAV5WQN1"/>
<accession>A0AAV5WQN1</accession>
<evidence type="ECO:0000256" key="2">
    <source>
        <dbReference type="SAM" id="MobiDB-lite"/>
    </source>
</evidence>
<feature type="coiled-coil region" evidence="1">
    <location>
        <begin position="423"/>
        <end position="450"/>
    </location>
</feature>
<proteinExistence type="predicted"/>
<dbReference type="SUPFAM" id="SSF51045">
    <property type="entry name" value="WW domain"/>
    <property type="match status" value="1"/>
</dbReference>
<dbReference type="GO" id="GO:0043065">
    <property type="term" value="P:positive regulation of apoptotic process"/>
    <property type="evidence" value="ECO:0007669"/>
    <property type="project" value="TreeGrafter"/>
</dbReference>
<dbReference type="PROSITE" id="PS50020">
    <property type="entry name" value="WW_DOMAIN_2"/>
    <property type="match status" value="2"/>
</dbReference>
<dbReference type="CDD" id="cd21433">
    <property type="entry name" value="SARAH_Sav"/>
    <property type="match status" value="1"/>
</dbReference>
<evidence type="ECO:0000313" key="5">
    <source>
        <dbReference type="Proteomes" id="UP001432322"/>
    </source>
</evidence>
<dbReference type="InterPro" id="IPR001202">
    <property type="entry name" value="WW_dom"/>
</dbReference>
<feature type="region of interest" description="Disordered" evidence="2">
    <location>
        <begin position="106"/>
        <end position="140"/>
    </location>
</feature>
<comment type="caution">
    <text evidence="4">The sequence shown here is derived from an EMBL/GenBank/DDBJ whole genome shotgun (WGS) entry which is preliminary data.</text>
</comment>
<reference evidence="4" key="1">
    <citation type="submission" date="2023-10" db="EMBL/GenBank/DDBJ databases">
        <title>Genome assembly of Pristionchus species.</title>
        <authorList>
            <person name="Yoshida K."/>
            <person name="Sommer R.J."/>
        </authorList>
    </citation>
    <scope>NUCLEOTIDE SEQUENCE</scope>
    <source>
        <strain evidence="4">RS5133</strain>
    </source>
</reference>
<keyword evidence="5" id="KW-1185">Reference proteome</keyword>